<evidence type="ECO:0000256" key="6">
    <source>
        <dbReference type="NCBIfam" id="TIGR00751"/>
    </source>
</evidence>
<evidence type="ECO:0000256" key="4">
    <source>
        <dbReference type="ARBA" id="ARBA00022989"/>
    </source>
</evidence>
<dbReference type="PANTHER" id="PTHR13929:SF0">
    <property type="entry name" value="UBIA PRENYLTRANSFERASE DOMAIN-CONTAINING PROTEIN 1"/>
    <property type="match status" value="1"/>
</dbReference>
<dbReference type="Pfam" id="PF01040">
    <property type="entry name" value="UbiA"/>
    <property type="match status" value="1"/>
</dbReference>
<feature type="transmembrane region" description="Helical" evidence="7">
    <location>
        <begin position="112"/>
        <end position="130"/>
    </location>
</feature>
<dbReference type="Proteomes" id="UP000254255">
    <property type="component" value="Unassembled WGS sequence"/>
</dbReference>
<dbReference type="AlphaFoldDB" id="A0A377CBK2"/>
<protein>
    <recommendedName>
        <fullName evidence="6">1,4-dihydroxy-2-naphthoate octaprenyltransferase</fullName>
        <ecNumber evidence="6">2.5.1.74</ecNumber>
    </recommendedName>
</protein>
<dbReference type="GO" id="GO:0005886">
    <property type="term" value="C:plasma membrane"/>
    <property type="evidence" value="ECO:0007669"/>
    <property type="project" value="TreeGrafter"/>
</dbReference>
<dbReference type="InterPro" id="IPR000537">
    <property type="entry name" value="UbiA_prenyltransferase"/>
</dbReference>
<keyword evidence="3 7" id="KW-0812">Transmembrane</keyword>
<keyword evidence="4 7" id="KW-1133">Transmembrane helix</keyword>
<accession>A0A377CBK2</accession>
<keyword evidence="5 7" id="KW-0472">Membrane</keyword>
<dbReference type="CDD" id="cd13962">
    <property type="entry name" value="PT_UbiA_UBIAD1"/>
    <property type="match status" value="1"/>
</dbReference>
<evidence type="ECO:0000256" key="5">
    <source>
        <dbReference type="ARBA" id="ARBA00023136"/>
    </source>
</evidence>
<evidence type="ECO:0000256" key="2">
    <source>
        <dbReference type="ARBA" id="ARBA00022679"/>
    </source>
</evidence>
<feature type="transmembrane region" description="Helical" evidence="7">
    <location>
        <begin position="65"/>
        <end position="87"/>
    </location>
</feature>
<organism evidence="8 9">
    <name type="scientific">Escherichia coli</name>
    <dbReference type="NCBI Taxonomy" id="562"/>
    <lineage>
        <taxon>Bacteria</taxon>
        <taxon>Pseudomonadati</taxon>
        <taxon>Pseudomonadota</taxon>
        <taxon>Gammaproteobacteria</taxon>
        <taxon>Enterobacterales</taxon>
        <taxon>Enterobacteriaceae</taxon>
        <taxon>Escherichia</taxon>
    </lineage>
</organism>
<dbReference type="GO" id="GO:0046428">
    <property type="term" value="F:1,4-dihydroxy-2-naphthoate polyprenyltransferase activity"/>
    <property type="evidence" value="ECO:0007669"/>
    <property type="project" value="UniProtKB-UniRule"/>
</dbReference>
<gene>
    <name evidence="8" type="primary">menA_1</name>
    <name evidence="8" type="ORF">NCTC13148_04324</name>
</gene>
<evidence type="ECO:0000256" key="3">
    <source>
        <dbReference type="ARBA" id="ARBA00022692"/>
    </source>
</evidence>
<dbReference type="PANTHER" id="PTHR13929">
    <property type="entry name" value="1,4-DIHYDROXY-2-NAPHTHOATE OCTAPRENYLTRANSFERASE"/>
    <property type="match status" value="1"/>
</dbReference>
<keyword evidence="2 8" id="KW-0808">Transferase</keyword>
<evidence type="ECO:0000256" key="1">
    <source>
        <dbReference type="ARBA" id="ARBA00004141"/>
    </source>
</evidence>
<comment type="subcellular location">
    <subcellularLocation>
        <location evidence="1">Membrane</location>
        <topology evidence="1">Multi-pass membrane protein</topology>
    </subcellularLocation>
</comment>
<evidence type="ECO:0000256" key="7">
    <source>
        <dbReference type="SAM" id="Phobius"/>
    </source>
</evidence>
<reference evidence="8 9" key="1">
    <citation type="submission" date="2018-06" db="EMBL/GenBank/DDBJ databases">
        <authorList>
            <consortium name="Pathogen Informatics"/>
            <person name="Doyle S."/>
        </authorList>
    </citation>
    <scope>NUCLEOTIDE SEQUENCE [LARGE SCALE GENOMIC DNA]</scope>
    <source>
        <strain evidence="8 9">NCTC13148</strain>
    </source>
</reference>
<dbReference type="EMBL" id="UGET01000004">
    <property type="protein sequence ID" value="STL89516.1"/>
    <property type="molecule type" value="Genomic_DNA"/>
</dbReference>
<dbReference type="GO" id="GO:0042371">
    <property type="term" value="P:vitamin K biosynthetic process"/>
    <property type="evidence" value="ECO:0007669"/>
    <property type="project" value="TreeGrafter"/>
</dbReference>
<dbReference type="GO" id="GO:0009234">
    <property type="term" value="P:menaquinone biosynthetic process"/>
    <property type="evidence" value="ECO:0007669"/>
    <property type="project" value="UniProtKB-UniRule"/>
</dbReference>
<sequence length="131" mass="14563">MIPALILPATACGLLATAVLNINNLRDINSDRENGKNTLVVRLGEVNARRYHACLLMGSLVCLALFNLFSLHSLWGWLFLLAAPLLVKQARYVMREMDPVAMRPMLERTVKGALLTNLLFVLGIFLSQWAA</sequence>
<name>A0A377CBK2_ECOLX</name>
<evidence type="ECO:0000313" key="8">
    <source>
        <dbReference type="EMBL" id="STL89516.1"/>
    </source>
</evidence>
<dbReference type="Gene3D" id="1.20.120.1780">
    <property type="entry name" value="UbiA prenyltransferase"/>
    <property type="match status" value="1"/>
</dbReference>
<dbReference type="InterPro" id="IPR026046">
    <property type="entry name" value="UBIAD1"/>
</dbReference>
<proteinExistence type="predicted"/>
<evidence type="ECO:0000313" key="9">
    <source>
        <dbReference type="Proteomes" id="UP000254255"/>
    </source>
</evidence>
<dbReference type="EC" id="2.5.1.74" evidence="6"/>
<dbReference type="NCBIfam" id="TIGR00751">
    <property type="entry name" value="menA"/>
    <property type="match status" value="1"/>
</dbReference>